<dbReference type="EMBL" id="JAGIZA010000014">
    <property type="protein sequence ID" value="MBP0495050.1"/>
    <property type="molecule type" value="Genomic_DNA"/>
</dbReference>
<dbReference type="PANTHER" id="PTHR42928">
    <property type="entry name" value="TRICARBOXYLATE-BINDING PROTEIN"/>
    <property type="match status" value="1"/>
</dbReference>
<name>A0A940N4J7_9PROT</name>
<dbReference type="CDD" id="cd07012">
    <property type="entry name" value="PBP2_Bug_TTT"/>
    <property type="match status" value="1"/>
</dbReference>
<comment type="similarity">
    <text evidence="1">Belongs to the UPF0065 (bug) family.</text>
</comment>
<keyword evidence="2" id="KW-0732">Signal</keyword>
<dbReference type="InterPro" id="IPR005064">
    <property type="entry name" value="BUG"/>
</dbReference>
<gene>
    <name evidence="3" type="ORF">J5Y10_19865</name>
</gene>
<dbReference type="InterPro" id="IPR042100">
    <property type="entry name" value="Bug_dom1"/>
</dbReference>
<evidence type="ECO:0000256" key="2">
    <source>
        <dbReference type="SAM" id="SignalP"/>
    </source>
</evidence>
<evidence type="ECO:0000256" key="1">
    <source>
        <dbReference type="ARBA" id="ARBA00006987"/>
    </source>
</evidence>
<evidence type="ECO:0000313" key="3">
    <source>
        <dbReference type="EMBL" id="MBP0495050.1"/>
    </source>
</evidence>
<comment type="caution">
    <text evidence="3">The sequence shown here is derived from an EMBL/GenBank/DDBJ whole genome shotgun (WGS) entry which is preliminary data.</text>
</comment>
<dbReference type="Gene3D" id="3.40.190.150">
    <property type="entry name" value="Bordetella uptake gene, domain 1"/>
    <property type="match status" value="1"/>
</dbReference>
<proteinExistence type="inferred from homology"/>
<evidence type="ECO:0000313" key="4">
    <source>
        <dbReference type="Proteomes" id="UP000677537"/>
    </source>
</evidence>
<dbReference type="AlphaFoldDB" id="A0A940N4J7"/>
<feature type="signal peptide" evidence="2">
    <location>
        <begin position="1"/>
        <end position="30"/>
    </location>
</feature>
<protein>
    <submittedName>
        <fullName evidence="3">Tripartite tricarboxylate transporter substrate binding protein</fullName>
    </submittedName>
</protein>
<sequence>MSAMMSAPMAPTRRALLGAASHALAAPALAQGGWRPRRPVRIIVPFAPGGSTDIVARQLAGRVGNALGQPLVVENRPGGNGIIGTQALLAAPPDGHALIMGTADTHTIPAIANPRLPYDLAAFVPVTAVAGTVAALVTRMGLGATDVATLAALARRASPTLTYASYGIGSVSHVAGEMFGAAIGAEMTHVPYQGSGPAVIALTADQVDLALLPMAAVHPQRERLRVLAVASAERFGMAPELPTLTESGVPVVAVGWIGLLAAPRTPREVADSLHAAMHEALSAEDVAHRLRTSGFSPMDYGPDRFAGFLHAETERLAPAVRAAGITADG</sequence>
<dbReference type="Proteomes" id="UP000677537">
    <property type="component" value="Unassembled WGS sequence"/>
</dbReference>
<organism evidence="3 4">
    <name type="scientific">Roseomonas indoligenes</name>
    <dbReference type="NCBI Taxonomy" id="2820811"/>
    <lineage>
        <taxon>Bacteria</taxon>
        <taxon>Pseudomonadati</taxon>
        <taxon>Pseudomonadota</taxon>
        <taxon>Alphaproteobacteria</taxon>
        <taxon>Acetobacterales</taxon>
        <taxon>Roseomonadaceae</taxon>
        <taxon>Roseomonas</taxon>
    </lineage>
</organism>
<dbReference type="Gene3D" id="3.40.190.10">
    <property type="entry name" value="Periplasmic binding protein-like II"/>
    <property type="match status" value="1"/>
</dbReference>
<dbReference type="PIRSF" id="PIRSF017082">
    <property type="entry name" value="YflP"/>
    <property type="match status" value="1"/>
</dbReference>
<accession>A0A940N4J7</accession>
<dbReference type="PANTHER" id="PTHR42928:SF5">
    <property type="entry name" value="BLR1237 PROTEIN"/>
    <property type="match status" value="1"/>
</dbReference>
<keyword evidence="4" id="KW-1185">Reference proteome</keyword>
<feature type="chain" id="PRO_5037118250" evidence="2">
    <location>
        <begin position="31"/>
        <end position="329"/>
    </location>
</feature>
<dbReference type="Pfam" id="PF03401">
    <property type="entry name" value="TctC"/>
    <property type="match status" value="1"/>
</dbReference>
<reference evidence="3" key="1">
    <citation type="submission" date="2021-03" db="EMBL/GenBank/DDBJ databases">
        <authorList>
            <person name="So Y."/>
        </authorList>
    </citation>
    <scope>NUCLEOTIDE SEQUENCE</scope>
    <source>
        <strain evidence="3">SG15</strain>
    </source>
</reference>
<dbReference type="RefSeq" id="WP_209375851.1">
    <property type="nucleotide sequence ID" value="NZ_JAGIZA010000014.1"/>
</dbReference>